<evidence type="ECO:0000313" key="10">
    <source>
        <dbReference type="EMBL" id="WFN35780.1"/>
    </source>
</evidence>
<dbReference type="GO" id="GO:0008934">
    <property type="term" value="F:inositol monophosphate 1-phosphatase activity"/>
    <property type="evidence" value="ECO:0007669"/>
    <property type="project" value="TreeGrafter"/>
</dbReference>
<evidence type="ECO:0000256" key="8">
    <source>
        <dbReference type="ARBA" id="ARBA00038103"/>
    </source>
</evidence>
<dbReference type="PANTHER" id="PTHR20854:SF4">
    <property type="entry name" value="INOSITOL-1-MONOPHOSPHATASE-RELATED"/>
    <property type="match status" value="1"/>
</dbReference>
<evidence type="ECO:0000256" key="3">
    <source>
        <dbReference type="ARBA" id="ARBA00013093"/>
    </source>
</evidence>
<dbReference type="KEGG" id="manq:L1994_06325"/>
<gene>
    <name evidence="10" type="ORF">L1994_06325</name>
</gene>
<dbReference type="InterPro" id="IPR000760">
    <property type="entry name" value="Inositol_monophosphatase-like"/>
</dbReference>
<dbReference type="Proteomes" id="UP001218895">
    <property type="component" value="Chromosome"/>
</dbReference>
<dbReference type="Gene3D" id="3.40.190.80">
    <property type="match status" value="1"/>
</dbReference>
<dbReference type="GO" id="GO:0046872">
    <property type="term" value="F:metal ion binding"/>
    <property type="evidence" value="ECO:0007669"/>
    <property type="project" value="UniProtKB-KW"/>
</dbReference>
<feature type="binding site" evidence="9">
    <location>
        <position position="84"/>
    </location>
    <ligand>
        <name>Mg(2+)</name>
        <dbReference type="ChEBI" id="CHEBI:18420"/>
        <label>1</label>
        <note>catalytic</note>
    </ligand>
</feature>
<dbReference type="AlphaFoldDB" id="A0AAF0FTS5"/>
<evidence type="ECO:0000256" key="1">
    <source>
        <dbReference type="ARBA" id="ARBA00001273"/>
    </source>
</evidence>
<proteinExistence type="inferred from homology"/>
<dbReference type="PRINTS" id="PR00377">
    <property type="entry name" value="IMPHPHTASES"/>
</dbReference>
<evidence type="ECO:0000256" key="9">
    <source>
        <dbReference type="PIRSR" id="PIRSR600760-2"/>
    </source>
</evidence>
<feature type="binding site" evidence="9">
    <location>
        <position position="67"/>
    </location>
    <ligand>
        <name>Mg(2+)</name>
        <dbReference type="ChEBI" id="CHEBI:18420"/>
        <label>1</label>
        <note>catalytic</note>
    </ligand>
</feature>
<evidence type="ECO:0000256" key="6">
    <source>
        <dbReference type="ARBA" id="ARBA00022842"/>
    </source>
</evidence>
<dbReference type="EMBL" id="CP091092">
    <property type="protein sequence ID" value="WFN35780.1"/>
    <property type="molecule type" value="Genomic_DNA"/>
</dbReference>
<reference evidence="10" key="1">
    <citation type="submission" date="2022-01" db="EMBL/GenBank/DDBJ databases">
        <title>Complete genome of Methanomicrobium antiquum DSM 21220.</title>
        <authorList>
            <person name="Chen S.-C."/>
            <person name="You Y.-T."/>
            <person name="Zhou Y.-Z."/>
            <person name="Lai M.-C."/>
        </authorList>
    </citation>
    <scope>NUCLEOTIDE SEQUENCE</scope>
    <source>
        <strain evidence="10">DSM 21220</strain>
    </source>
</reference>
<dbReference type="Pfam" id="PF00459">
    <property type="entry name" value="Inositol_P"/>
    <property type="match status" value="1"/>
</dbReference>
<dbReference type="NCBIfam" id="NF009321">
    <property type="entry name" value="PRK12676.1"/>
    <property type="match status" value="1"/>
</dbReference>
<dbReference type="FunFam" id="3.40.190.80:FF:000020">
    <property type="entry name" value="Fructose-1,6-bisphosphatase/inositol-1-monophosphatase"/>
    <property type="match status" value="1"/>
</dbReference>
<name>A0AAF0FTS5_9EURY</name>
<comment type="cofactor">
    <cofactor evidence="2 9">
        <name>Mg(2+)</name>
        <dbReference type="ChEBI" id="CHEBI:18420"/>
    </cofactor>
</comment>
<evidence type="ECO:0000313" key="11">
    <source>
        <dbReference type="Proteomes" id="UP001218895"/>
    </source>
</evidence>
<comment type="similarity">
    <text evidence="8">Belongs to the inositol monophosphatase superfamily. FBPase class 4 family.</text>
</comment>
<keyword evidence="4 9" id="KW-0479">Metal-binding</keyword>
<keyword evidence="7" id="KW-0119">Carbohydrate metabolism</keyword>
<dbReference type="Gene3D" id="3.30.540.10">
    <property type="entry name" value="Fructose-1,6-Bisphosphatase, subunit A, domain 1"/>
    <property type="match status" value="1"/>
</dbReference>
<keyword evidence="11" id="KW-1185">Reference proteome</keyword>
<dbReference type="GeneID" id="79949997"/>
<evidence type="ECO:0000256" key="5">
    <source>
        <dbReference type="ARBA" id="ARBA00022801"/>
    </source>
</evidence>
<evidence type="ECO:0000256" key="7">
    <source>
        <dbReference type="ARBA" id="ARBA00023277"/>
    </source>
</evidence>
<accession>A0AAF0FTS5</accession>
<organism evidence="10 11">
    <name type="scientific">Methanomicrobium antiquum</name>
    <dbReference type="NCBI Taxonomy" id="487686"/>
    <lineage>
        <taxon>Archaea</taxon>
        <taxon>Methanobacteriati</taxon>
        <taxon>Methanobacteriota</taxon>
        <taxon>Stenosarchaea group</taxon>
        <taxon>Methanomicrobia</taxon>
        <taxon>Methanomicrobiales</taxon>
        <taxon>Methanomicrobiaceae</taxon>
        <taxon>Methanomicrobium</taxon>
    </lineage>
</organism>
<keyword evidence="6 9" id="KW-0460">Magnesium</keyword>
<feature type="binding site" evidence="9">
    <location>
        <position position="207"/>
    </location>
    <ligand>
        <name>Mg(2+)</name>
        <dbReference type="ChEBI" id="CHEBI:18420"/>
        <label>1</label>
        <note>catalytic</note>
    </ligand>
</feature>
<dbReference type="PANTHER" id="PTHR20854">
    <property type="entry name" value="INOSITOL MONOPHOSPHATASE"/>
    <property type="match status" value="1"/>
</dbReference>
<protein>
    <recommendedName>
        <fullName evidence="3">fructose-bisphosphatase</fullName>
        <ecNumber evidence="3">3.1.3.11</ecNumber>
    </recommendedName>
</protein>
<dbReference type="SUPFAM" id="SSF56655">
    <property type="entry name" value="Carbohydrate phosphatase"/>
    <property type="match status" value="1"/>
</dbReference>
<dbReference type="RefSeq" id="WP_278098620.1">
    <property type="nucleotide sequence ID" value="NZ_CP091092.1"/>
</dbReference>
<feature type="binding site" evidence="9">
    <location>
        <position position="87"/>
    </location>
    <ligand>
        <name>Mg(2+)</name>
        <dbReference type="ChEBI" id="CHEBI:18420"/>
        <label>1</label>
        <note>catalytic</note>
    </ligand>
</feature>
<comment type="catalytic activity">
    <reaction evidence="1">
        <text>beta-D-fructose 1,6-bisphosphate + H2O = beta-D-fructose 6-phosphate + phosphate</text>
        <dbReference type="Rhea" id="RHEA:11064"/>
        <dbReference type="ChEBI" id="CHEBI:15377"/>
        <dbReference type="ChEBI" id="CHEBI:32966"/>
        <dbReference type="ChEBI" id="CHEBI:43474"/>
        <dbReference type="ChEBI" id="CHEBI:57634"/>
        <dbReference type="EC" id="3.1.3.11"/>
    </reaction>
</comment>
<evidence type="ECO:0000256" key="2">
    <source>
        <dbReference type="ARBA" id="ARBA00001946"/>
    </source>
</evidence>
<dbReference type="GO" id="GO:0006020">
    <property type="term" value="P:inositol metabolic process"/>
    <property type="evidence" value="ECO:0007669"/>
    <property type="project" value="TreeGrafter"/>
</dbReference>
<dbReference type="GO" id="GO:0042132">
    <property type="term" value="F:fructose 1,6-bisphosphate 1-phosphatase activity"/>
    <property type="evidence" value="ECO:0007669"/>
    <property type="project" value="UniProtKB-EC"/>
</dbReference>
<keyword evidence="5 10" id="KW-0378">Hydrolase</keyword>
<dbReference type="EC" id="3.1.3.11" evidence="3"/>
<dbReference type="GO" id="GO:0007165">
    <property type="term" value="P:signal transduction"/>
    <property type="evidence" value="ECO:0007669"/>
    <property type="project" value="TreeGrafter"/>
</dbReference>
<evidence type="ECO:0000256" key="4">
    <source>
        <dbReference type="ARBA" id="ARBA00022723"/>
    </source>
</evidence>
<sequence length="258" mass="28365">MNFQDCCEEIANEVKSAIIPYVGRPEAAEFIRQGADGTPTKKIDQIAEDIVIRYLKEKKICSMVISEEAGCEEIGGKSGTIYLDPVDGTHNAITGNPFYALSIAFAEDGVIKKAYVKDLAHGESFYAEKDKGAFCNGIKVKVSDTEFLDKSTISVYGKKFDPETIVKIGEKIRRWRLYGASALELCYVGCARLDGFIDLRNTLRVTDAAAGMLFCKEAGGTVTDKCGRPIQFSDDVSRGECLIATNGLIHKKTIEYLR</sequence>